<keyword evidence="1" id="KW-0472">Membrane</keyword>
<keyword evidence="3" id="KW-1185">Reference proteome</keyword>
<accession>A0AAV4CXJ8</accession>
<keyword evidence="1" id="KW-0812">Transmembrane</keyword>
<evidence type="ECO:0000313" key="2">
    <source>
        <dbReference type="EMBL" id="GFO36652.1"/>
    </source>
</evidence>
<feature type="transmembrane region" description="Helical" evidence="1">
    <location>
        <begin position="147"/>
        <end position="168"/>
    </location>
</feature>
<dbReference type="EMBL" id="BLXT01007118">
    <property type="protein sequence ID" value="GFO36652.1"/>
    <property type="molecule type" value="Genomic_DNA"/>
</dbReference>
<evidence type="ECO:0000313" key="3">
    <source>
        <dbReference type="Proteomes" id="UP000735302"/>
    </source>
</evidence>
<sequence>MYCFSARRSHVFTLRLQTFVSLRGALPFFTPLLGMLPPVPRLGEDPPPPVDLFPSEVLDLALAKIHLSQVKPMIVKGREVMAHLLGQLATKSEVRGSNPNSLPCVRPALKMVARSLRTRRKHDQSFLPSLTSGPGAVADWSESNRPLIFAILTGALLIAIGLVVGLGIGMRDDDDDNNGNNQQASKNGFTHMDRTTSLPLVHTITLP</sequence>
<name>A0AAV4CXJ8_9GAST</name>
<evidence type="ECO:0000256" key="1">
    <source>
        <dbReference type="SAM" id="Phobius"/>
    </source>
</evidence>
<dbReference type="Proteomes" id="UP000735302">
    <property type="component" value="Unassembled WGS sequence"/>
</dbReference>
<keyword evidence="1" id="KW-1133">Transmembrane helix</keyword>
<protein>
    <submittedName>
        <fullName evidence="2">Uncharacterized protein</fullName>
    </submittedName>
</protein>
<organism evidence="2 3">
    <name type="scientific">Plakobranchus ocellatus</name>
    <dbReference type="NCBI Taxonomy" id="259542"/>
    <lineage>
        <taxon>Eukaryota</taxon>
        <taxon>Metazoa</taxon>
        <taxon>Spiralia</taxon>
        <taxon>Lophotrochozoa</taxon>
        <taxon>Mollusca</taxon>
        <taxon>Gastropoda</taxon>
        <taxon>Heterobranchia</taxon>
        <taxon>Euthyneura</taxon>
        <taxon>Panpulmonata</taxon>
        <taxon>Sacoglossa</taxon>
        <taxon>Placobranchoidea</taxon>
        <taxon>Plakobranchidae</taxon>
        <taxon>Plakobranchus</taxon>
    </lineage>
</organism>
<proteinExistence type="predicted"/>
<comment type="caution">
    <text evidence="2">The sequence shown here is derived from an EMBL/GenBank/DDBJ whole genome shotgun (WGS) entry which is preliminary data.</text>
</comment>
<dbReference type="AlphaFoldDB" id="A0AAV4CXJ8"/>
<reference evidence="2 3" key="1">
    <citation type="journal article" date="2021" name="Elife">
        <title>Chloroplast acquisition without the gene transfer in kleptoplastic sea slugs, Plakobranchus ocellatus.</title>
        <authorList>
            <person name="Maeda T."/>
            <person name="Takahashi S."/>
            <person name="Yoshida T."/>
            <person name="Shimamura S."/>
            <person name="Takaki Y."/>
            <person name="Nagai Y."/>
            <person name="Toyoda A."/>
            <person name="Suzuki Y."/>
            <person name="Arimoto A."/>
            <person name="Ishii H."/>
            <person name="Satoh N."/>
            <person name="Nishiyama T."/>
            <person name="Hasebe M."/>
            <person name="Maruyama T."/>
            <person name="Minagawa J."/>
            <person name="Obokata J."/>
            <person name="Shigenobu S."/>
        </authorList>
    </citation>
    <scope>NUCLEOTIDE SEQUENCE [LARGE SCALE GENOMIC DNA]</scope>
</reference>
<gene>
    <name evidence="2" type="ORF">PoB_006315700</name>
</gene>